<dbReference type="EMBL" id="JACGWL010000001">
    <property type="protein sequence ID" value="KAK4411940.1"/>
    <property type="molecule type" value="Genomic_DNA"/>
</dbReference>
<proteinExistence type="predicted"/>
<reference evidence="2" key="2">
    <citation type="journal article" date="2024" name="Plant">
        <title>Genomic evolution and insights into agronomic trait innovations of Sesamum species.</title>
        <authorList>
            <person name="Miao H."/>
            <person name="Wang L."/>
            <person name="Qu L."/>
            <person name="Liu H."/>
            <person name="Sun Y."/>
            <person name="Le M."/>
            <person name="Wang Q."/>
            <person name="Wei S."/>
            <person name="Zheng Y."/>
            <person name="Lin W."/>
            <person name="Duan Y."/>
            <person name="Cao H."/>
            <person name="Xiong S."/>
            <person name="Wang X."/>
            <person name="Wei L."/>
            <person name="Li C."/>
            <person name="Ma Q."/>
            <person name="Ju M."/>
            <person name="Zhao R."/>
            <person name="Li G."/>
            <person name="Mu C."/>
            <person name="Tian Q."/>
            <person name="Mei H."/>
            <person name="Zhang T."/>
            <person name="Gao T."/>
            <person name="Zhang H."/>
        </authorList>
    </citation>
    <scope>NUCLEOTIDE SEQUENCE</scope>
    <source>
        <strain evidence="2">K16</strain>
    </source>
</reference>
<feature type="region of interest" description="Disordered" evidence="1">
    <location>
        <begin position="86"/>
        <end position="141"/>
    </location>
</feature>
<feature type="compositionally biased region" description="Basic residues" evidence="1">
    <location>
        <begin position="92"/>
        <end position="101"/>
    </location>
</feature>
<evidence type="ECO:0000256" key="1">
    <source>
        <dbReference type="SAM" id="MobiDB-lite"/>
    </source>
</evidence>
<sequence>MTKGSPVHDHCVQMSPFVEKLEDLKAGIENDTCIDVFLQLLPPSHDLFVVNFNMNGLKKFIPKLINMLVQFEAMIRRSEPTIMLGEASTSNKGKKARCWKKKSSEAKSPTPASKPVVKGPTIGKGKRKEFPKASKSEDACH</sequence>
<gene>
    <name evidence="2" type="ORF">Sango_0267000</name>
</gene>
<name>A0AAE1XHG2_9LAMI</name>
<organism evidence="2 3">
    <name type="scientific">Sesamum angolense</name>
    <dbReference type="NCBI Taxonomy" id="2727404"/>
    <lineage>
        <taxon>Eukaryota</taxon>
        <taxon>Viridiplantae</taxon>
        <taxon>Streptophyta</taxon>
        <taxon>Embryophyta</taxon>
        <taxon>Tracheophyta</taxon>
        <taxon>Spermatophyta</taxon>
        <taxon>Magnoliopsida</taxon>
        <taxon>eudicotyledons</taxon>
        <taxon>Gunneridae</taxon>
        <taxon>Pentapetalae</taxon>
        <taxon>asterids</taxon>
        <taxon>lamiids</taxon>
        <taxon>Lamiales</taxon>
        <taxon>Pedaliaceae</taxon>
        <taxon>Sesamum</taxon>
    </lineage>
</organism>
<evidence type="ECO:0000313" key="3">
    <source>
        <dbReference type="Proteomes" id="UP001289374"/>
    </source>
</evidence>
<dbReference type="AlphaFoldDB" id="A0AAE1XHG2"/>
<comment type="caution">
    <text evidence="2">The sequence shown here is derived from an EMBL/GenBank/DDBJ whole genome shotgun (WGS) entry which is preliminary data.</text>
</comment>
<accession>A0AAE1XHG2</accession>
<protein>
    <submittedName>
        <fullName evidence="2">Uncharacterized protein</fullName>
    </submittedName>
</protein>
<feature type="compositionally biased region" description="Basic and acidic residues" evidence="1">
    <location>
        <begin position="128"/>
        <end position="141"/>
    </location>
</feature>
<evidence type="ECO:0000313" key="2">
    <source>
        <dbReference type="EMBL" id="KAK4411940.1"/>
    </source>
</evidence>
<reference evidence="2" key="1">
    <citation type="submission" date="2020-06" db="EMBL/GenBank/DDBJ databases">
        <authorList>
            <person name="Li T."/>
            <person name="Hu X."/>
            <person name="Zhang T."/>
            <person name="Song X."/>
            <person name="Zhang H."/>
            <person name="Dai N."/>
            <person name="Sheng W."/>
            <person name="Hou X."/>
            <person name="Wei L."/>
        </authorList>
    </citation>
    <scope>NUCLEOTIDE SEQUENCE</scope>
    <source>
        <strain evidence="2">K16</strain>
        <tissue evidence="2">Leaf</tissue>
    </source>
</reference>
<keyword evidence="3" id="KW-1185">Reference proteome</keyword>
<dbReference type="Proteomes" id="UP001289374">
    <property type="component" value="Unassembled WGS sequence"/>
</dbReference>